<dbReference type="EMBL" id="FLQU01001147">
    <property type="protein sequence ID" value="SBS91666.1"/>
    <property type="molecule type" value="Genomic_DNA"/>
</dbReference>
<feature type="compositionally biased region" description="Basic and acidic residues" evidence="1">
    <location>
        <begin position="235"/>
        <end position="261"/>
    </location>
</feature>
<organism evidence="2 3">
    <name type="scientific">Plasmodium ovale curtisi</name>
    <dbReference type="NCBI Taxonomy" id="864141"/>
    <lineage>
        <taxon>Eukaryota</taxon>
        <taxon>Sar</taxon>
        <taxon>Alveolata</taxon>
        <taxon>Apicomplexa</taxon>
        <taxon>Aconoidasida</taxon>
        <taxon>Haemosporida</taxon>
        <taxon>Plasmodiidae</taxon>
        <taxon>Plasmodium</taxon>
        <taxon>Plasmodium (Plasmodium)</taxon>
    </lineage>
</organism>
<dbReference type="Proteomes" id="UP000078560">
    <property type="component" value="Unassembled WGS sequence"/>
</dbReference>
<dbReference type="AlphaFoldDB" id="A0A1A8WHR1"/>
<evidence type="ECO:0000313" key="2">
    <source>
        <dbReference type="EMBL" id="SBS91666.1"/>
    </source>
</evidence>
<protein>
    <submittedName>
        <fullName evidence="2">PIR Superfamily Protein</fullName>
    </submittedName>
</protein>
<proteinExistence type="predicted"/>
<name>A0A1A8WHR1_PLAOA</name>
<dbReference type="InterPro" id="IPR008780">
    <property type="entry name" value="Plasmodium_Vir"/>
</dbReference>
<evidence type="ECO:0000313" key="3">
    <source>
        <dbReference type="Proteomes" id="UP000078560"/>
    </source>
</evidence>
<gene>
    <name evidence="2" type="ORF">POVCU2_0069130</name>
</gene>
<dbReference type="Pfam" id="PF05795">
    <property type="entry name" value="Plasmodium_Vir"/>
    <property type="match status" value="1"/>
</dbReference>
<sequence>MEDPDSNTLLLDSKYNYSRLDRNYNTEGDSTICNSLPNNLSVYIEVWDLCMKLTRALSKLKDLGFTGPFQGNPCNIVNYWMYNYLFNIILKDQNSKMTHPVLLKFFSIWGKYTEKNNCPVNLQLNIKDFNDMYDLFNYATDYEKIKLYLAGNSYICTQDVKDYIKKGDDAYNKVNGKCQSDRNFYCSVLKDIEKANNGKALLPLHCDLQRVLGLAPELGATSFGDEAGEMGKGSKGRDHGKETSFRGQSYHEHHSDGEHEAQINPPQSSSTAMAFTPFGSWINKHFLKKKFVEHHIYKDETKESLENTLEYMNENYDNNKHNIGYQSL</sequence>
<reference evidence="3" key="1">
    <citation type="submission" date="2016-05" db="EMBL/GenBank/DDBJ databases">
        <authorList>
            <person name="Naeem Raeece"/>
        </authorList>
    </citation>
    <scope>NUCLEOTIDE SEQUENCE [LARGE SCALE GENOMIC DNA]</scope>
</reference>
<accession>A0A1A8WHR1</accession>
<evidence type="ECO:0000256" key="1">
    <source>
        <dbReference type="SAM" id="MobiDB-lite"/>
    </source>
</evidence>
<feature type="region of interest" description="Disordered" evidence="1">
    <location>
        <begin position="223"/>
        <end position="269"/>
    </location>
</feature>